<keyword evidence="3" id="KW-0597">Phosphoprotein</keyword>
<evidence type="ECO:0000256" key="5">
    <source>
        <dbReference type="ARBA" id="ARBA00022723"/>
    </source>
</evidence>
<keyword evidence="7" id="KW-0067">ATP-binding</keyword>
<dbReference type="InterPro" id="IPR023214">
    <property type="entry name" value="HAD_sf"/>
</dbReference>
<dbReference type="NCBIfam" id="TIGR01657">
    <property type="entry name" value="P-ATPase-V"/>
    <property type="match status" value="1"/>
</dbReference>
<sequence>MDGTPVARFRFAQPAPSDVASGSSTQAAAAPGPPAASAVPPAASSAQDSWLDEKHHAPGAVHEIDVQRAAASEHEAATRHSSAEASSPSCEKSRDARVALPTLDAQQHRVPWHQSLYLAEDDLQLELDFFFRPTWRRVLWWLACIASAGVVFLWHFYSPRSWARFNCEHIDLTDEGQKRRTGGKVWIGIKTRHEPVALVEPQYSTLPTPVSRSWIFPTSLLVPAVSAAAFASGEERLPADDAPASDASMGHVTLLNYRSTSLLLTPRGFVPMGSWRDPEWSSRSAVESGLTEEQASGVRAFIFGRNEVEVEIKGWGRLTVDEALHPFYIFSLCSIALWSYDEYQWYALVIGIISLVGIGASVITTRRALVRLQAQSRYECTVRVLRSAGSEPAEPRWVETSSVELVPGDVIDLSASGASKLDLLPCDCVLLEGEMIAGEAMLTGESVPVVKTACPSAAFSDVLAAAEPLAKLDKHVAWGGTKLIRSRPGPSGTTRALVVQTGFNTAKGSVVRLVLFPKPLQHHFYGDAFRFIGILCVVAVLGFVGSLVRFIQLGVDRTEIALRALDLFTITIPPALPAAMSVCTTLAIARLRRAAIFCTSPQRINVAGKVSVCVFDKTGTITEAGLDVQGVRSVGPDGNFAKLCSTIEEHGQLKTSATGATDLTEALMVAHDLNMLDGEMIGEPIEVTMFAWAAGAKGLLDDEGTEVDLQSQGRSQGTALDNDGVVARVPLVHMPDGSKRAVVAKHDFVSALRRMTVIVKAENESSGRAYTKGAPEAVLPLCNAASLPNDYVSTLDHYTHRGFRVLAIAGKELPSLSWADARRMERSSVESGLTFLGLIIFENKLKAGSHAALDSLHQAGIPTKICTGDNPLTAIAVAREAEVIPNGAPVFAARISGASGEDAKGAAQGELEWIDVNSEQDTLDPYSLRPRSKALRLADCGLAMTGETFAHLLQHGAQETIERALVHAQIFARFSPEQKQQLCEQLQALQYTVAFTGDGANDCGALRAADVGLSLSEAEASVAAPFTSRDEDIECISHLLREGRNSITTSFNLFSWMLIYSLSEYWTVLLLYTVATSLSNAEYLYIDVCIVLPIAIGMASNRPADRLARSAPPSRLMSRRVVLSVLSQMVLLLLAQATTYLLLHKQGTYESPLLDPDNLELSSQDNTALFKQSTFTYIIAAICWSYGPPHRKPIWNNFILAASIVILTAFNIAFLFINSEGAFFNLFGYHVLERPFLGTIFGIVLVQGSLAFLSEALLVDRAARLLERPVRAIRARARQSRGKPFEGVKTHRRVRAAIDSE</sequence>
<feature type="domain" description="P-type ATPase A" evidence="15">
    <location>
        <begin position="395"/>
        <end position="514"/>
    </location>
</feature>
<dbReference type="SFLD" id="SFLDF00027">
    <property type="entry name" value="p-type_atpase"/>
    <property type="match status" value="1"/>
</dbReference>
<dbReference type="Gene3D" id="3.40.1110.10">
    <property type="entry name" value="Calcium-transporting ATPase, cytoplasmic domain N"/>
    <property type="match status" value="1"/>
</dbReference>
<accession>A0A316ZAC2</accession>
<evidence type="ECO:0000313" key="16">
    <source>
        <dbReference type="EMBL" id="PWN98630.1"/>
    </source>
</evidence>
<dbReference type="GO" id="GO:0019829">
    <property type="term" value="F:ATPase-coupled monoatomic cation transmembrane transporter activity"/>
    <property type="evidence" value="ECO:0007669"/>
    <property type="project" value="TreeGrafter"/>
</dbReference>
<organism evidence="16 17">
    <name type="scientific">Tilletiopsis washingtonensis</name>
    <dbReference type="NCBI Taxonomy" id="58919"/>
    <lineage>
        <taxon>Eukaryota</taxon>
        <taxon>Fungi</taxon>
        <taxon>Dikarya</taxon>
        <taxon>Basidiomycota</taxon>
        <taxon>Ustilaginomycotina</taxon>
        <taxon>Exobasidiomycetes</taxon>
        <taxon>Entylomatales</taxon>
        <taxon>Entylomatales incertae sedis</taxon>
        <taxon>Tilletiopsis</taxon>
    </lineage>
</organism>
<dbReference type="SUPFAM" id="SSF81653">
    <property type="entry name" value="Calcium ATPase, transduction domain A"/>
    <property type="match status" value="1"/>
</dbReference>
<feature type="transmembrane region" description="Helical" evidence="14">
    <location>
        <begin position="568"/>
        <end position="589"/>
    </location>
</feature>
<evidence type="ECO:0000256" key="11">
    <source>
        <dbReference type="ARBA" id="ARBA00023136"/>
    </source>
</evidence>
<comment type="similarity">
    <text evidence="2">Belongs to the cation transport ATPase (P-type) (TC 3.A.3) family. Type V subfamily.</text>
</comment>
<dbReference type="GeneID" id="37269820"/>
<dbReference type="Proteomes" id="UP000245946">
    <property type="component" value="Unassembled WGS sequence"/>
</dbReference>
<dbReference type="InterPro" id="IPR023299">
    <property type="entry name" value="ATPase_P-typ_cyto_dom_N"/>
</dbReference>
<evidence type="ECO:0000256" key="1">
    <source>
        <dbReference type="ARBA" id="ARBA00004141"/>
    </source>
</evidence>
<dbReference type="PANTHER" id="PTHR45630">
    <property type="entry name" value="CATION-TRANSPORTING ATPASE-RELATED"/>
    <property type="match status" value="1"/>
</dbReference>
<evidence type="ECO:0000256" key="13">
    <source>
        <dbReference type="SAM" id="MobiDB-lite"/>
    </source>
</evidence>
<feature type="transmembrane region" description="Helical" evidence="14">
    <location>
        <begin position="1237"/>
        <end position="1259"/>
    </location>
</feature>
<keyword evidence="11 14" id="KW-0472">Membrane</keyword>
<dbReference type="GO" id="GO:0046872">
    <property type="term" value="F:metal ion binding"/>
    <property type="evidence" value="ECO:0007669"/>
    <property type="project" value="UniProtKB-KW"/>
</dbReference>
<dbReference type="GO" id="GO:0016887">
    <property type="term" value="F:ATP hydrolysis activity"/>
    <property type="evidence" value="ECO:0007669"/>
    <property type="project" value="InterPro"/>
</dbReference>
<comment type="subcellular location">
    <subcellularLocation>
        <location evidence="1">Membrane</location>
        <topology evidence="1">Multi-pass membrane protein</topology>
    </subcellularLocation>
</comment>
<dbReference type="GO" id="GO:0140358">
    <property type="term" value="F:P-type transmembrane transporter activity"/>
    <property type="evidence" value="ECO:0007669"/>
    <property type="project" value="InterPro"/>
</dbReference>
<evidence type="ECO:0000256" key="9">
    <source>
        <dbReference type="ARBA" id="ARBA00022967"/>
    </source>
</evidence>
<dbReference type="Pfam" id="PF13246">
    <property type="entry name" value="Cation_ATPase"/>
    <property type="match status" value="1"/>
</dbReference>
<evidence type="ECO:0000256" key="4">
    <source>
        <dbReference type="ARBA" id="ARBA00022692"/>
    </source>
</evidence>
<dbReference type="InterPro" id="IPR044492">
    <property type="entry name" value="P_typ_ATPase_HD_dom"/>
</dbReference>
<protein>
    <recommendedName>
        <fullName evidence="15">P-type ATPase A domain-containing protein</fullName>
    </recommendedName>
</protein>
<feature type="transmembrane region" description="Helical" evidence="14">
    <location>
        <begin position="1198"/>
        <end position="1217"/>
    </location>
</feature>
<keyword evidence="9" id="KW-1278">Translocase</keyword>
<evidence type="ECO:0000256" key="3">
    <source>
        <dbReference type="ARBA" id="ARBA00022553"/>
    </source>
</evidence>
<evidence type="ECO:0000256" key="10">
    <source>
        <dbReference type="ARBA" id="ARBA00022989"/>
    </source>
</evidence>
<feature type="transmembrane region" description="Helical" evidence="14">
    <location>
        <begin position="138"/>
        <end position="157"/>
    </location>
</feature>
<evidence type="ECO:0000256" key="8">
    <source>
        <dbReference type="ARBA" id="ARBA00022842"/>
    </source>
</evidence>
<dbReference type="InterPro" id="IPR036412">
    <property type="entry name" value="HAD-like_sf"/>
</dbReference>
<dbReference type="Gene3D" id="3.40.50.1000">
    <property type="entry name" value="HAD superfamily/HAD-like"/>
    <property type="match status" value="1"/>
</dbReference>
<evidence type="ECO:0000256" key="7">
    <source>
        <dbReference type="ARBA" id="ARBA00022840"/>
    </source>
</evidence>
<dbReference type="InterPro" id="IPR059000">
    <property type="entry name" value="ATPase_P-type_domA"/>
</dbReference>
<keyword evidence="6" id="KW-0547">Nucleotide-binding</keyword>
<dbReference type="GO" id="GO:0006874">
    <property type="term" value="P:intracellular calcium ion homeostasis"/>
    <property type="evidence" value="ECO:0007669"/>
    <property type="project" value="TreeGrafter"/>
</dbReference>
<dbReference type="PROSITE" id="PS00154">
    <property type="entry name" value="ATPASE_E1_E2"/>
    <property type="match status" value="1"/>
</dbReference>
<evidence type="ECO:0000256" key="12">
    <source>
        <dbReference type="ARBA" id="ARBA00049360"/>
    </source>
</evidence>
<keyword evidence="8" id="KW-0460">Magnesium</keyword>
<feature type="transmembrane region" description="Helical" evidence="14">
    <location>
        <begin position="1083"/>
        <end position="1100"/>
    </location>
</feature>
<feature type="compositionally biased region" description="Low complexity" evidence="13">
    <location>
        <begin position="19"/>
        <end position="47"/>
    </location>
</feature>
<dbReference type="PRINTS" id="PR00119">
    <property type="entry name" value="CATATPASE"/>
</dbReference>
<name>A0A316ZAC2_9BASI</name>
<feature type="compositionally biased region" description="Basic and acidic residues" evidence="13">
    <location>
        <begin position="51"/>
        <end position="82"/>
    </location>
</feature>
<dbReference type="Gene3D" id="2.70.150.10">
    <property type="entry name" value="Calcium-transporting ATPase, cytoplasmic transduction domain A"/>
    <property type="match status" value="1"/>
</dbReference>
<keyword evidence="10 14" id="KW-1133">Transmembrane helix</keyword>
<feature type="transmembrane region" description="Helical" evidence="14">
    <location>
        <begin position="1121"/>
        <end position="1143"/>
    </location>
</feature>
<evidence type="ECO:0000259" key="15">
    <source>
        <dbReference type="Pfam" id="PF00122"/>
    </source>
</evidence>
<feature type="transmembrane region" description="Helical" evidence="14">
    <location>
        <begin position="1168"/>
        <end position="1186"/>
    </location>
</feature>
<keyword evidence="17" id="KW-1185">Reference proteome</keyword>
<dbReference type="InterPro" id="IPR018303">
    <property type="entry name" value="ATPase_P-typ_P_site"/>
</dbReference>
<dbReference type="InterPro" id="IPR023298">
    <property type="entry name" value="ATPase_P-typ_TM_dom_sf"/>
</dbReference>
<keyword evidence="5" id="KW-0479">Metal-binding</keyword>
<dbReference type="STRING" id="58919.A0A316ZAC2"/>
<keyword evidence="4 14" id="KW-0812">Transmembrane</keyword>
<dbReference type="InterPro" id="IPR001757">
    <property type="entry name" value="P_typ_ATPase"/>
</dbReference>
<dbReference type="Pfam" id="PF00122">
    <property type="entry name" value="E1-E2_ATPase"/>
    <property type="match status" value="1"/>
</dbReference>
<reference evidence="16 17" key="1">
    <citation type="journal article" date="2018" name="Mol. Biol. Evol.">
        <title>Broad Genomic Sampling Reveals a Smut Pathogenic Ancestry of the Fungal Clade Ustilaginomycotina.</title>
        <authorList>
            <person name="Kijpornyongpan T."/>
            <person name="Mondo S.J."/>
            <person name="Barry K."/>
            <person name="Sandor L."/>
            <person name="Lee J."/>
            <person name="Lipzen A."/>
            <person name="Pangilinan J."/>
            <person name="LaButti K."/>
            <person name="Hainaut M."/>
            <person name="Henrissat B."/>
            <person name="Grigoriev I.V."/>
            <person name="Spatafora J.W."/>
            <person name="Aime M.C."/>
        </authorList>
    </citation>
    <scope>NUCLEOTIDE SEQUENCE [LARGE SCALE GENOMIC DNA]</scope>
    <source>
        <strain evidence="16 17">MCA 4186</strain>
    </source>
</reference>
<dbReference type="EMBL" id="KZ819291">
    <property type="protein sequence ID" value="PWN98630.1"/>
    <property type="molecule type" value="Genomic_DNA"/>
</dbReference>
<evidence type="ECO:0000313" key="17">
    <source>
        <dbReference type="Proteomes" id="UP000245946"/>
    </source>
</evidence>
<dbReference type="GO" id="GO:0016020">
    <property type="term" value="C:membrane"/>
    <property type="evidence" value="ECO:0007669"/>
    <property type="project" value="UniProtKB-SubCell"/>
</dbReference>
<dbReference type="SUPFAM" id="SSF56784">
    <property type="entry name" value="HAD-like"/>
    <property type="match status" value="1"/>
</dbReference>
<dbReference type="NCBIfam" id="TIGR01494">
    <property type="entry name" value="ATPase_P-type"/>
    <property type="match status" value="2"/>
</dbReference>
<evidence type="ECO:0000256" key="6">
    <source>
        <dbReference type="ARBA" id="ARBA00022741"/>
    </source>
</evidence>
<dbReference type="PANTHER" id="PTHR45630:SF8">
    <property type="entry name" value="CATION-TRANSPORTING ATPASE"/>
    <property type="match status" value="1"/>
</dbReference>
<dbReference type="RefSeq" id="XP_025598909.1">
    <property type="nucleotide sequence ID" value="XM_025742276.1"/>
</dbReference>
<feature type="transmembrane region" description="Helical" evidence="14">
    <location>
        <begin position="528"/>
        <end position="548"/>
    </location>
</feature>
<dbReference type="GO" id="GO:0005524">
    <property type="term" value="F:ATP binding"/>
    <property type="evidence" value="ECO:0007669"/>
    <property type="project" value="UniProtKB-KW"/>
</dbReference>
<feature type="transmembrane region" description="Helical" evidence="14">
    <location>
        <begin position="323"/>
        <end position="340"/>
    </location>
</feature>
<feature type="transmembrane region" description="Helical" evidence="14">
    <location>
        <begin position="1051"/>
        <end position="1071"/>
    </location>
</feature>
<gene>
    <name evidence="16" type="ORF">FA09DRAFT_329680</name>
</gene>
<feature type="transmembrane region" description="Helical" evidence="14">
    <location>
        <begin position="346"/>
        <end position="365"/>
    </location>
</feature>
<dbReference type="SFLD" id="SFLDS00003">
    <property type="entry name" value="Haloacid_Dehalogenase"/>
    <property type="match status" value="1"/>
</dbReference>
<dbReference type="FunFam" id="3.40.50.1000:FF:000068">
    <property type="entry name" value="Cation-transporting ATPase"/>
    <property type="match status" value="1"/>
</dbReference>
<evidence type="ECO:0000256" key="2">
    <source>
        <dbReference type="ARBA" id="ARBA00006000"/>
    </source>
</evidence>
<evidence type="ECO:0000256" key="14">
    <source>
        <dbReference type="SAM" id="Phobius"/>
    </source>
</evidence>
<proteinExistence type="inferred from homology"/>
<feature type="region of interest" description="Disordered" evidence="13">
    <location>
        <begin position="1"/>
        <end position="95"/>
    </location>
</feature>
<dbReference type="SUPFAM" id="SSF81660">
    <property type="entry name" value="Metal cation-transporting ATPase, ATP-binding domain N"/>
    <property type="match status" value="1"/>
</dbReference>
<dbReference type="SFLD" id="SFLDG00002">
    <property type="entry name" value="C1.7:_P-type_atpase_like"/>
    <property type="match status" value="1"/>
</dbReference>
<dbReference type="FunFam" id="1.20.1110.10:FF:000023">
    <property type="entry name" value="Cation-transporting ATPase"/>
    <property type="match status" value="1"/>
</dbReference>
<dbReference type="OrthoDB" id="48943at2759"/>
<comment type="catalytic activity">
    <reaction evidence="12">
        <text>ATP + H2O = ADP + phosphate + H(+)</text>
        <dbReference type="Rhea" id="RHEA:13065"/>
        <dbReference type="ChEBI" id="CHEBI:15377"/>
        <dbReference type="ChEBI" id="CHEBI:15378"/>
        <dbReference type="ChEBI" id="CHEBI:30616"/>
        <dbReference type="ChEBI" id="CHEBI:43474"/>
        <dbReference type="ChEBI" id="CHEBI:456216"/>
    </reaction>
</comment>
<dbReference type="SUPFAM" id="SSF81665">
    <property type="entry name" value="Calcium ATPase, transmembrane domain M"/>
    <property type="match status" value="1"/>
</dbReference>
<dbReference type="InterPro" id="IPR008250">
    <property type="entry name" value="ATPase_P-typ_transduc_dom_A_sf"/>
</dbReference>
<dbReference type="InterPro" id="IPR006544">
    <property type="entry name" value="P-type_TPase_V"/>
</dbReference>